<dbReference type="PANTHER" id="PTHR33463:SF198">
    <property type="entry name" value="RPP4C3"/>
    <property type="match status" value="1"/>
</dbReference>
<dbReference type="InterPro" id="IPR002182">
    <property type="entry name" value="NB-ARC"/>
</dbReference>
<dbReference type="EMBL" id="JBBPBK010000001">
    <property type="protein sequence ID" value="KAK9291515.1"/>
    <property type="molecule type" value="Genomic_DNA"/>
</dbReference>
<evidence type="ECO:0000256" key="1">
    <source>
        <dbReference type="ARBA" id="ARBA00022821"/>
    </source>
</evidence>
<proteinExistence type="predicted"/>
<feature type="domain" description="NB-ARC" evidence="2">
    <location>
        <begin position="123"/>
        <end position="247"/>
    </location>
</feature>
<dbReference type="PANTHER" id="PTHR33463">
    <property type="entry name" value="NB-ARC DOMAIN-CONTAINING PROTEIN-RELATED"/>
    <property type="match status" value="1"/>
</dbReference>
<dbReference type="PRINTS" id="PR00364">
    <property type="entry name" value="DISEASERSIST"/>
</dbReference>
<dbReference type="GO" id="GO:0043531">
    <property type="term" value="F:ADP binding"/>
    <property type="evidence" value="ECO:0007669"/>
    <property type="project" value="InterPro"/>
</dbReference>
<dbReference type="SUPFAM" id="SSF52540">
    <property type="entry name" value="P-loop containing nucleoside triphosphate hydrolases"/>
    <property type="match status" value="1"/>
</dbReference>
<dbReference type="InterPro" id="IPR027417">
    <property type="entry name" value="P-loop_NTPase"/>
</dbReference>
<reference evidence="3 4" key="1">
    <citation type="journal article" date="2024" name="Plant J.">
        <title>Genome sequences and population genomics reveal climatic adaptation and genomic divergence between two closely related sweetgum species.</title>
        <authorList>
            <person name="Xu W.Q."/>
            <person name="Ren C.Q."/>
            <person name="Zhang X.Y."/>
            <person name="Comes H.P."/>
            <person name="Liu X.H."/>
            <person name="Li Y.G."/>
            <person name="Kettle C.J."/>
            <person name="Jalonen R."/>
            <person name="Gaisberger H."/>
            <person name="Ma Y.Z."/>
            <person name="Qiu Y.X."/>
        </authorList>
    </citation>
    <scope>NUCLEOTIDE SEQUENCE [LARGE SCALE GENOMIC DNA]</scope>
    <source>
        <strain evidence="3">Hangzhou</strain>
    </source>
</reference>
<comment type="caution">
    <text evidence="3">The sequence shown here is derived from an EMBL/GenBank/DDBJ whole genome shotgun (WGS) entry which is preliminary data.</text>
</comment>
<dbReference type="AlphaFoldDB" id="A0AAP0SBN9"/>
<organism evidence="3 4">
    <name type="scientific">Liquidambar formosana</name>
    <name type="common">Formosan gum</name>
    <dbReference type="NCBI Taxonomy" id="63359"/>
    <lineage>
        <taxon>Eukaryota</taxon>
        <taxon>Viridiplantae</taxon>
        <taxon>Streptophyta</taxon>
        <taxon>Embryophyta</taxon>
        <taxon>Tracheophyta</taxon>
        <taxon>Spermatophyta</taxon>
        <taxon>Magnoliopsida</taxon>
        <taxon>eudicotyledons</taxon>
        <taxon>Gunneridae</taxon>
        <taxon>Pentapetalae</taxon>
        <taxon>Saxifragales</taxon>
        <taxon>Altingiaceae</taxon>
        <taxon>Liquidambar</taxon>
    </lineage>
</organism>
<name>A0AAP0SBN9_LIQFO</name>
<evidence type="ECO:0000313" key="4">
    <source>
        <dbReference type="Proteomes" id="UP001415857"/>
    </source>
</evidence>
<evidence type="ECO:0000313" key="3">
    <source>
        <dbReference type="EMBL" id="KAK9291515.1"/>
    </source>
</evidence>
<dbReference type="Gene3D" id="3.40.50.300">
    <property type="entry name" value="P-loop containing nucleotide triphosphate hydrolases"/>
    <property type="match status" value="1"/>
</dbReference>
<keyword evidence="4" id="KW-1185">Reference proteome</keyword>
<dbReference type="InterPro" id="IPR050905">
    <property type="entry name" value="Plant_NBS-LRR"/>
</dbReference>
<gene>
    <name evidence="3" type="ORF">L1049_019463</name>
</gene>
<sequence length="291" mass="32634">MEPAVFLLFNVEDLIKKLEELGFLIGRVEQSIQAATNNVYNIQPELKTWQNKTRCFNGLHCNLKSRYQLSKKAKKTATAILLTIQAGEKFNKSDNVSYPVPPQGIGSTPIKGYEAFESRMLTLNEVMEALKDPIINMIGVSRIGGVGKTMLVTELARKVKEDKLFDQVVMVVVSQTPNIRKIQEDIAYPLGLIFDDMEIDSQRKDRLYRRLKNEKSILVILDDIWEKLDLETVGIPSGDDHKGCDIVEAHELKPTATEIAQECVGLPVAIAAMANALKIRVCLFGRMPCDN</sequence>
<keyword evidence="1" id="KW-0611">Plant defense</keyword>
<protein>
    <recommendedName>
        <fullName evidence="2">NB-ARC domain-containing protein</fullName>
    </recommendedName>
</protein>
<dbReference type="Pfam" id="PF00931">
    <property type="entry name" value="NB-ARC"/>
    <property type="match status" value="1"/>
</dbReference>
<dbReference type="Proteomes" id="UP001415857">
    <property type="component" value="Unassembled WGS sequence"/>
</dbReference>
<evidence type="ECO:0000259" key="2">
    <source>
        <dbReference type="Pfam" id="PF00931"/>
    </source>
</evidence>
<accession>A0AAP0SBN9</accession>